<feature type="region of interest" description="Disordered" evidence="1">
    <location>
        <begin position="176"/>
        <end position="208"/>
    </location>
</feature>
<dbReference type="InterPro" id="IPR003646">
    <property type="entry name" value="SH3-like_bac-type"/>
</dbReference>
<keyword evidence="4" id="KW-1185">Reference proteome</keyword>
<accession>F2NFL8</accession>
<organism evidence="3 4">
    <name type="scientific">Desulfobacca acetoxidans (strain ATCC 700848 / DSM 11109 / ASRB2)</name>
    <dbReference type="NCBI Taxonomy" id="880072"/>
    <lineage>
        <taxon>Bacteria</taxon>
        <taxon>Pseudomonadati</taxon>
        <taxon>Thermodesulfobacteriota</taxon>
        <taxon>Desulfobaccia</taxon>
        <taxon>Desulfobaccales</taxon>
        <taxon>Desulfobaccaceae</taxon>
        <taxon>Desulfobacca</taxon>
    </lineage>
</organism>
<name>F2NFL8_DESAR</name>
<dbReference type="SMART" id="SM00287">
    <property type="entry name" value="SH3b"/>
    <property type="match status" value="2"/>
</dbReference>
<reference evidence="4" key="2">
    <citation type="submission" date="2011-03" db="EMBL/GenBank/DDBJ databases">
        <title>The complete genome of Desulfobacca acetoxidans DSM 11109.</title>
        <authorList>
            <consortium name="US DOE Joint Genome Institute (JGI-PGF)"/>
            <person name="Lucas S."/>
            <person name="Copeland A."/>
            <person name="Lapidus A."/>
            <person name="Bruce D."/>
            <person name="Goodwin L."/>
            <person name="Pitluck S."/>
            <person name="Peters L."/>
            <person name="Kyrpides N."/>
            <person name="Mavromatis K."/>
            <person name="Ivanova N."/>
            <person name="Ovchinnikova G."/>
            <person name="Teshima H."/>
            <person name="Detter J.C."/>
            <person name="Han C."/>
            <person name="Land M."/>
            <person name="Hauser L."/>
            <person name="Markowitz V."/>
            <person name="Cheng J.-F."/>
            <person name="Hugenholtz P."/>
            <person name="Woyke T."/>
            <person name="Wu D."/>
            <person name="Spring S."/>
            <person name="Schueler E."/>
            <person name="Brambilla E."/>
            <person name="Klenk H.-P."/>
            <person name="Eisen J.A."/>
        </authorList>
    </citation>
    <scope>NUCLEOTIDE SEQUENCE [LARGE SCALE GENOMIC DNA]</scope>
    <source>
        <strain evidence="4">ATCC 700848 / DSM 11109 / ASRB2</strain>
    </source>
</reference>
<proteinExistence type="predicted"/>
<feature type="domain" description="SH3b" evidence="2">
    <location>
        <begin position="106"/>
        <end position="171"/>
    </location>
</feature>
<dbReference type="Pfam" id="PF08239">
    <property type="entry name" value="SH3_3"/>
    <property type="match status" value="2"/>
</dbReference>
<dbReference type="HOGENOM" id="CLU_1319210_0_0_7"/>
<reference evidence="3 4" key="1">
    <citation type="journal article" date="2011" name="Stand. Genomic Sci.">
        <title>Complete genome sequence of the acetate-degrading sulfate reducer Desulfobacca acetoxidans type strain (ASRB2).</title>
        <authorList>
            <person name="Goker M."/>
            <person name="Teshima H."/>
            <person name="Lapidus A."/>
            <person name="Nolan M."/>
            <person name="Lucas S."/>
            <person name="Hammon N."/>
            <person name="Deshpande S."/>
            <person name="Cheng J.F."/>
            <person name="Tapia R."/>
            <person name="Han C."/>
            <person name="Goodwin L."/>
            <person name="Pitluck S."/>
            <person name="Huntemann M."/>
            <person name="Liolios K."/>
            <person name="Ivanova N."/>
            <person name="Pagani I."/>
            <person name="Mavromatis K."/>
            <person name="Ovchinikova G."/>
            <person name="Pati A."/>
            <person name="Chen A."/>
            <person name="Palaniappan K."/>
            <person name="Land M."/>
            <person name="Hauser L."/>
            <person name="Brambilla E.M."/>
            <person name="Rohde M."/>
            <person name="Spring S."/>
            <person name="Detter J.C."/>
            <person name="Woyke T."/>
            <person name="Bristow J."/>
            <person name="Eisen J.A."/>
            <person name="Markowitz V."/>
            <person name="Hugenholtz P."/>
            <person name="Kyrpides N.C."/>
            <person name="Klenk H.P."/>
        </authorList>
    </citation>
    <scope>NUCLEOTIDE SEQUENCE [LARGE SCALE GENOMIC DNA]</scope>
    <source>
        <strain evidence="4">ATCC 700848 / DSM 11109 / ASRB2</strain>
    </source>
</reference>
<evidence type="ECO:0000313" key="4">
    <source>
        <dbReference type="Proteomes" id="UP000000483"/>
    </source>
</evidence>
<dbReference type="Gene3D" id="2.30.30.40">
    <property type="entry name" value="SH3 Domains"/>
    <property type="match status" value="2"/>
</dbReference>
<feature type="compositionally biased region" description="Basic and acidic residues" evidence="1">
    <location>
        <begin position="192"/>
        <end position="208"/>
    </location>
</feature>
<dbReference type="KEGG" id="dao:Desac_2313"/>
<dbReference type="PROSITE" id="PS51781">
    <property type="entry name" value="SH3B"/>
    <property type="match status" value="1"/>
</dbReference>
<evidence type="ECO:0000256" key="1">
    <source>
        <dbReference type="SAM" id="MobiDB-lite"/>
    </source>
</evidence>
<dbReference type="STRING" id="880072.Desac_2313"/>
<evidence type="ECO:0000259" key="2">
    <source>
        <dbReference type="PROSITE" id="PS51781"/>
    </source>
</evidence>
<dbReference type="Proteomes" id="UP000000483">
    <property type="component" value="Chromosome"/>
</dbReference>
<sequence>MAPYRFWSMLAVLLALAAINFLDLRQSEAAGPFYVIAGEAYLRECPGPDCSVVCRLYRSDQVEYLDTNGYGWWKVRALRNNAVGWMTADLLSAVTPTPPPSPPPYPGYYYINASRINLHTYPMYSSGVTGVVQLNERVEKLGDSPQGWAKVRSLRNGSEGWLLRGYLSLEPVSYPRRSYTTKKRSRPAAPTQKKEEESTPSTEKAKPM</sequence>
<dbReference type="RefSeq" id="WP_013707246.1">
    <property type="nucleotide sequence ID" value="NC_015388.1"/>
</dbReference>
<dbReference type="eggNOG" id="COG3103">
    <property type="taxonomic scope" value="Bacteria"/>
</dbReference>
<dbReference type="AlphaFoldDB" id="F2NFL8"/>
<protein>
    <submittedName>
        <fullName evidence="3">SH3 domain protein</fullName>
    </submittedName>
</protein>
<dbReference type="EMBL" id="CP002629">
    <property type="protein sequence ID" value="AEB10137.1"/>
    <property type="molecule type" value="Genomic_DNA"/>
</dbReference>
<dbReference type="SUPFAM" id="SSF50044">
    <property type="entry name" value="SH3-domain"/>
    <property type="match status" value="1"/>
</dbReference>
<dbReference type="InterPro" id="IPR036028">
    <property type="entry name" value="SH3-like_dom_sf"/>
</dbReference>
<gene>
    <name evidence="3" type="ordered locus">Desac_2313</name>
</gene>
<evidence type="ECO:0000313" key="3">
    <source>
        <dbReference type="EMBL" id="AEB10137.1"/>
    </source>
</evidence>